<gene>
    <name evidence="3" type="ORF">PXEA_LOCUS14781</name>
</gene>
<keyword evidence="2" id="KW-1133">Transmembrane helix</keyword>
<evidence type="ECO:0000256" key="1">
    <source>
        <dbReference type="SAM" id="MobiDB-lite"/>
    </source>
</evidence>
<keyword evidence="2" id="KW-0472">Membrane</keyword>
<feature type="transmembrane region" description="Helical" evidence="2">
    <location>
        <begin position="84"/>
        <end position="105"/>
    </location>
</feature>
<comment type="caution">
    <text evidence="3">The sequence shown here is derived from an EMBL/GenBank/DDBJ whole genome shotgun (WGS) entry which is preliminary data.</text>
</comment>
<dbReference type="Proteomes" id="UP000784294">
    <property type="component" value="Unassembled WGS sequence"/>
</dbReference>
<feature type="compositionally biased region" description="Basic residues" evidence="1">
    <location>
        <begin position="1"/>
        <end position="20"/>
    </location>
</feature>
<keyword evidence="2" id="KW-0812">Transmembrane</keyword>
<reference evidence="3" key="1">
    <citation type="submission" date="2018-11" db="EMBL/GenBank/DDBJ databases">
        <authorList>
            <consortium name="Pathogen Informatics"/>
        </authorList>
    </citation>
    <scope>NUCLEOTIDE SEQUENCE</scope>
</reference>
<proteinExistence type="predicted"/>
<name>A0A3S5BW85_9PLAT</name>
<keyword evidence="4" id="KW-1185">Reference proteome</keyword>
<dbReference type="AlphaFoldDB" id="A0A3S5BW85"/>
<accession>A0A3S5BW85</accession>
<evidence type="ECO:0000256" key="2">
    <source>
        <dbReference type="SAM" id="Phobius"/>
    </source>
</evidence>
<protein>
    <submittedName>
        <fullName evidence="3">Uncharacterized protein</fullName>
    </submittedName>
</protein>
<evidence type="ECO:0000313" key="4">
    <source>
        <dbReference type="Proteomes" id="UP000784294"/>
    </source>
</evidence>
<organism evidence="3 4">
    <name type="scientific">Protopolystoma xenopodis</name>
    <dbReference type="NCBI Taxonomy" id="117903"/>
    <lineage>
        <taxon>Eukaryota</taxon>
        <taxon>Metazoa</taxon>
        <taxon>Spiralia</taxon>
        <taxon>Lophotrochozoa</taxon>
        <taxon>Platyhelminthes</taxon>
        <taxon>Monogenea</taxon>
        <taxon>Polyopisthocotylea</taxon>
        <taxon>Polystomatidea</taxon>
        <taxon>Polystomatidae</taxon>
        <taxon>Protopolystoma</taxon>
    </lineage>
</organism>
<feature type="non-terminal residue" evidence="3">
    <location>
        <position position="1"/>
    </location>
</feature>
<evidence type="ECO:0000313" key="3">
    <source>
        <dbReference type="EMBL" id="VEL21341.1"/>
    </source>
</evidence>
<dbReference type="EMBL" id="CAAALY010050792">
    <property type="protein sequence ID" value="VEL21341.1"/>
    <property type="molecule type" value="Genomic_DNA"/>
</dbReference>
<feature type="region of interest" description="Disordered" evidence="1">
    <location>
        <begin position="1"/>
        <end position="26"/>
    </location>
</feature>
<sequence>QRTSHQHHQHIQHRQHHQHHQQQEQRICLASRSTSSGSATFASSTRLLPHVCQPFVDSVMNRIKRLVNVDWILRKRLPILMCQLCSLASAGISLYAVFFSCTALMDTVGNMCKSFSLSITASSSRSQLPVCTHFRQLLTLSSIHFSDFNGNSLTLRINIRFCRESLCLD</sequence>